<dbReference type="InterPro" id="IPR044670">
    <property type="entry name" value="SOFL"/>
</dbReference>
<comment type="similarity">
    <text evidence="6">Belongs to the SOFL plant protein family.</text>
</comment>
<evidence type="ECO:0000256" key="3">
    <source>
        <dbReference type="ARBA" id="ARBA00022712"/>
    </source>
</evidence>
<evidence type="ECO:0000256" key="2">
    <source>
        <dbReference type="ARBA" id="ARBA00022490"/>
    </source>
</evidence>
<keyword evidence="3" id="KW-0203">Cytokinin biosynthesis</keyword>
<evidence type="ECO:0000313" key="8">
    <source>
        <dbReference type="EMBL" id="CAN60282.1"/>
    </source>
</evidence>
<gene>
    <name evidence="8" type="ORF">VITISV_004320</name>
</gene>
<comment type="subcellular location">
    <subcellularLocation>
        <location evidence="1">Cytoplasm</location>
    </subcellularLocation>
</comment>
<dbReference type="PANTHER" id="PTHR33347">
    <property type="entry name" value="OSJNBA0091C07.3 PROTEIN"/>
    <property type="match status" value="1"/>
</dbReference>
<dbReference type="PANTHER" id="PTHR33347:SF34">
    <property type="entry name" value="PROTEIN SOB FIVE-LIKE 6"/>
    <property type="match status" value="1"/>
</dbReference>
<keyword evidence="4" id="KW-0932">Cytokinin signaling pathway</keyword>
<evidence type="ECO:0000256" key="6">
    <source>
        <dbReference type="ARBA" id="ARBA00024199"/>
    </source>
</evidence>
<reference evidence="8" key="1">
    <citation type="journal article" date="2007" name="PLoS ONE">
        <title>The first genome sequence of an elite grapevine cultivar (Pinot noir Vitis vinifera L.): coping with a highly heterozygous genome.</title>
        <authorList>
            <person name="Velasco R."/>
            <person name="Zharkikh A."/>
            <person name="Troggio M."/>
            <person name="Cartwright D.A."/>
            <person name="Cestaro A."/>
            <person name="Pruss D."/>
            <person name="Pindo M."/>
            <person name="FitzGerald L.M."/>
            <person name="Vezzulli S."/>
            <person name="Reid J."/>
            <person name="Malacarne G."/>
            <person name="Iliev D."/>
            <person name="Coppola G."/>
            <person name="Wardell B."/>
            <person name="Micheletti D."/>
            <person name="Macalma T."/>
            <person name="Facci M."/>
            <person name="Mitchell J.T."/>
            <person name="Perazzolli M."/>
            <person name="Eldredge G."/>
            <person name="Gatto P."/>
            <person name="Oyzerski R."/>
            <person name="Moretto M."/>
            <person name="Gutin N."/>
            <person name="Stefanini M."/>
            <person name="Chen Y."/>
            <person name="Segala C."/>
            <person name="Davenport C."/>
            <person name="Dematte L."/>
            <person name="Mraz A."/>
            <person name="Battilana J."/>
            <person name="Stormo K."/>
            <person name="Costa F."/>
            <person name="Tao Q."/>
            <person name="Si-Ammour A."/>
            <person name="Harkins T."/>
            <person name="Lackey A."/>
            <person name="Perbost C."/>
            <person name="Taillon B."/>
            <person name="Stella A."/>
            <person name="Solovyev V."/>
            <person name="Fawcett J.A."/>
            <person name="Sterck L."/>
            <person name="Vandepoele K."/>
            <person name="Grando S.M."/>
            <person name="Toppo S."/>
            <person name="Moser C."/>
            <person name="Lanchbury J."/>
            <person name="Bogden R."/>
            <person name="Skolnick M."/>
            <person name="Sgaramella V."/>
            <person name="Bhatnagar S.K."/>
            <person name="Fontana P."/>
            <person name="Gutin A."/>
            <person name="Van de Peer Y."/>
            <person name="Salamini F."/>
            <person name="Viola R."/>
        </authorList>
    </citation>
    <scope>NUCLEOTIDE SEQUENCE</scope>
</reference>
<protein>
    <submittedName>
        <fullName evidence="8">Uncharacterized protein</fullName>
    </submittedName>
</protein>
<dbReference type="EMBL" id="AM427690">
    <property type="protein sequence ID" value="CAN60282.1"/>
    <property type="molecule type" value="Genomic_DNA"/>
</dbReference>
<dbReference type="AlphaFoldDB" id="A5AIR9"/>
<keyword evidence="2" id="KW-0963">Cytoplasm</keyword>
<feature type="region of interest" description="Disordered" evidence="7">
    <location>
        <begin position="70"/>
        <end position="102"/>
    </location>
</feature>
<organism evidence="8">
    <name type="scientific">Vitis vinifera</name>
    <name type="common">Grape</name>
    <dbReference type="NCBI Taxonomy" id="29760"/>
    <lineage>
        <taxon>Eukaryota</taxon>
        <taxon>Viridiplantae</taxon>
        <taxon>Streptophyta</taxon>
        <taxon>Embryophyta</taxon>
        <taxon>Tracheophyta</taxon>
        <taxon>Spermatophyta</taxon>
        <taxon>Magnoliopsida</taxon>
        <taxon>eudicotyledons</taxon>
        <taxon>Gunneridae</taxon>
        <taxon>Pentapetalae</taxon>
        <taxon>rosids</taxon>
        <taxon>Vitales</taxon>
        <taxon>Vitaceae</taxon>
        <taxon>Viteae</taxon>
        <taxon>Vitis</taxon>
    </lineage>
</organism>
<dbReference type="GO" id="GO:0009691">
    <property type="term" value="P:cytokinin biosynthetic process"/>
    <property type="evidence" value="ECO:0007669"/>
    <property type="project" value="UniProtKB-KW"/>
</dbReference>
<feature type="region of interest" description="Disordered" evidence="7">
    <location>
        <begin position="116"/>
        <end position="135"/>
    </location>
</feature>
<keyword evidence="5" id="KW-0539">Nucleus</keyword>
<proteinExistence type="inferred from homology"/>
<accession>A5AIR9</accession>
<dbReference type="GO" id="GO:0005737">
    <property type="term" value="C:cytoplasm"/>
    <property type="evidence" value="ECO:0007669"/>
    <property type="project" value="UniProtKB-SubCell"/>
</dbReference>
<dbReference type="ExpressionAtlas" id="A5AIR9">
    <property type="expression patterns" value="baseline and differential"/>
</dbReference>
<evidence type="ECO:0000256" key="4">
    <source>
        <dbReference type="ARBA" id="ARBA00022864"/>
    </source>
</evidence>
<evidence type="ECO:0000256" key="7">
    <source>
        <dbReference type="SAM" id="MobiDB-lite"/>
    </source>
</evidence>
<feature type="compositionally biased region" description="Polar residues" evidence="7">
    <location>
        <begin position="123"/>
        <end position="135"/>
    </location>
</feature>
<dbReference type="GO" id="GO:0009736">
    <property type="term" value="P:cytokinin-activated signaling pathway"/>
    <property type="evidence" value="ECO:0007669"/>
    <property type="project" value="UniProtKB-KW"/>
</dbReference>
<evidence type="ECO:0000256" key="5">
    <source>
        <dbReference type="ARBA" id="ARBA00023242"/>
    </source>
</evidence>
<sequence length="236" mass="26058">MQPTSLGTAKFKVVVRLVPNLPTGLMINITLNVYGRPFKFEEGGVVIAQDQSSSSANECRRAGRVVDEDCGRKNAEVGQQDEEEDLSMVSDASSGPPHFHEDENCFSQAAKKSQKKKIKDPCTKQQHSSLDDTASSPVLSFSKASFFSSILYYSLLTVGMALASVECFQGKSAFQKHIGFFKSSFADKPPSDQPGGSSATGWYPCSKWRPFSFITIVSHLSPYLEEWVSNEREYIE</sequence>
<evidence type="ECO:0000256" key="1">
    <source>
        <dbReference type="ARBA" id="ARBA00004496"/>
    </source>
</evidence>
<name>A5AIR9_VITVI</name>